<accession>A0AAV4TBL3</accession>
<comment type="caution">
    <text evidence="1">The sequence shown here is derived from an EMBL/GenBank/DDBJ whole genome shotgun (WGS) entry which is preliminary data.</text>
</comment>
<keyword evidence="2" id="KW-1185">Reference proteome</keyword>
<gene>
    <name evidence="1" type="ORF">CEXT_743461</name>
</gene>
<evidence type="ECO:0000313" key="1">
    <source>
        <dbReference type="EMBL" id="GIY43579.1"/>
    </source>
</evidence>
<dbReference type="AlphaFoldDB" id="A0AAV4TBL3"/>
<sequence>MLHWETNLSFPFNPRLPLDAFPLLGDGRPRFSNAKDKHSRLLFERSRKGFHLQHHNRMRRKYFLAFSTAPCFETEARDALL</sequence>
<name>A0AAV4TBL3_CAEEX</name>
<evidence type="ECO:0000313" key="2">
    <source>
        <dbReference type="Proteomes" id="UP001054945"/>
    </source>
</evidence>
<dbReference type="EMBL" id="BPLR01010993">
    <property type="protein sequence ID" value="GIY43579.1"/>
    <property type="molecule type" value="Genomic_DNA"/>
</dbReference>
<proteinExistence type="predicted"/>
<dbReference type="Proteomes" id="UP001054945">
    <property type="component" value="Unassembled WGS sequence"/>
</dbReference>
<protein>
    <submittedName>
        <fullName evidence="1">Uncharacterized protein</fullName>
    </submittedName>
</protein>
<organism evidence="1 2">
    <name type="scientific">Caerostris extrusa</name>
    <name type="common">Bark spider</name>
    <name type="synonym">Caerostris bankana</name>
    <dbReference type="NCBI Taxonomy" id="172846"/>
    <lineage>
        <taxon>Eukaryota</taxon>
        <taxon>Metazoa</taxon>
        <taxon>Ecdysozoa</taxon>
        <taxon>Arthropoda</taxon>
        <taxon>Chelicerata</taxon>
        <taxon>Arachnida</taxon>
        <taxon>Araneae</taxon>
        <taxon>Araneomorphae</taxon>
        <taxon>Entelegynae</taxon>
        <taxon>Araneoidea</taxon>
        <taxon>Araneidae</taxon>
        <taxon>Caerostris</taxon>
    </lineage>
</organism>
<reference evidence="1 2" key="1">
    <citation type="submission" date="2021-06" db="EMBL/GenBank/DDBJ databases">
        <title>Caerostris extrusa draft genome.</title>
        <authorList>
            <person name="Kono N."/>
            <person name="Arakawa K."/>
        </authorList>
    </citation>
    <scope>NUCLEOTIDE SEQUENCE [LARGE SCALE GENOMIC DNA]</scope>
</reference>